<organism evidence="2 3">
    <name type="scientific">Actinacidiphila cocklensis</name>
    <dbReference type="NCBI Taxonomy" id="887465"/>
    <lineage>
        <taxon>Bacteria</taxon>
        <taxon>Bacillati</taxon>
        <taxon>Actinomycetota</taxon>
        <taxon>Actinomycetes</taxon>
        <taxon>Kitasatosporales</taxon>
        <taxon>Streptomycetaceae</taxon>
        <taxon>Actinacidiphila</taxon>
    </lineage>
</organism>
<dbReference type="AlphaFoldDB" id="A0A9W4GUQ6"/>
<name>A0A9W4GUQ6_9ACTN</name>
<evidence type="ECO:0000256" key="1">
    <source>
        <dbReference type="SAM" id="MobiDB-lite"/>
    </source>
</evidence>
<protein>
    <submittedName>
        <fullName evidence="2">Uncharacterized protein</fullName>
    </submittedName>
</protein>
<reference evidence="2" key="1">
    <citation type="submission" date="2021-05" db="EMBL/GenBank/DDBJ databases">
        <authorList>
            <person name="Arsene-Ploetze F."/>
        </authorList>
    </citation>
    <scope>NUCLEOTIDE SEQUENCE</scope>
    <source>
        <strain evidence="2">DSM 42138</strain>
    </source>
</reference>
<dbReference type="EMBL" id="CAJSLV010000088">
    <property type="protein sequence ID" value="CAG6397525.1"/>
    <property type="molecule type" value="Genomic_DNA"/>
</dbReference>
<comment type="caution">
    <text evidence="2">The sequence shown here is derived from an EMBL/GenBank/DDBJ whole genome shotgun (WGS) entry which is preliminary data.</text>
</comment>
<feature type="region of interest" description="Disordered" evidence="1">
    <location>
        <begin position="1"/>
        <end position="84"/>
    </location>
</feature>
<evidence type="ECO:0000313" key="3">
    <source>
        <dbReference type="Proteomes" id="UP001152519"/>
    </source>
</evidence>
<evidence type="ECO:0000313" key="2">
    <source>
        <dbReference type="EMBL" id="CAG6397525.1"/>
    </source>
</evidence>
<accession>A0A9W4GUQ6</accession>
<proteinExistence type="predicted"/>
<dbReference type="Proteomes" id="UP001152519">
    <property type="component" value="Unassembled WGS sequence"/>
</dbReference>
<gene>
    <name evidence="2" type="ORF">SCOCK_560035</name>
</gene>
<sequence length="84" mass="9023">MCGRRRAGAPSLQTTAVRRRTATTSGRLRGRNCGLRPRLPSRADGPPPPQGRGEPRDRPTTGARVVTDPQGLSLSETDHRPLAS</sequence>
<keyword evidence="3" id="KW-1185">Reference proteome</keyword>